<dbReference type="HOGENOM" id="CLU_038034_5_1_0"/>
<feature type="chain" id="PRO_5005624932" description="Fe/B12 periplasmic-binding domain-containing protein" evidence="1">
    <location>
        <begin position="23"/>
        <end position="344"/>
    </location>
</feature>
<dbReference type="PROSITE" id="PS50983">
    <property type="entry name" value="FE_B12_PBP"/>
    <property type="match status" value="1"/>
</dbReference>
<dbReference type="AlphaFoldDB" id="A0A0M1VVE7"/>
<dbReference type="Proteomes" id="UP000004925">
    <property type="component" value="Unassembled WGS sequence"/>
</dbReference>
<protein>
    <recommendedName>
        <fullName evidence="2">Fe/B12 periplasmic-binding domain-containing protein</fullName>
    </recommendedName>
</protein>
<organism evidence="3 4">
    <name type="scientific">Fusobacterium vincentii 4_1_13</name>
    <dbReference type="NCBI Taxonomy" id="469606"/>
    <lineage>
        <taxon>Bacteria</taxon>
        <taxon>Fusobacteriati</taxon>
        <taxon>Fusobacteriota</taxon>
        <taxon>Fusobacteriia</taxon>
        <taxon>Fusobacteriales</taxon>
        <taxon>Fusobacteriaceae</taxon>
        <taxon>Fusobacterium</taxon>
    </lineage>
</organism>
<proteinExistence type="predicted"/>
<feature type="domain" description="Fe/B12 periplasmic-binding" evidence="2">
    <location>
        <begin position="42"/>
        <end position="318"/>
    </location>
</feature>
<dbReference type="Pfam" id="PF01497">
    <property type="entry name" value="Peripla_BP_2"/>
    <property type="match status" value="1"/>
</dbReference>
<evidence type="ECO:0000259" key="2">
    <source>
        <dbReference type="PROSITE" id="PS50983"/>
    </source>
</evidence>
<gene>
    <name evidence="3" type="ORF">FSCG_01060</name>
</gene>
<dbReference type="eggNOG" id="COG0614">
    <property type="taxonomic scope" value="Bacteria"/>
</dbReference>
<reference evidence="3 4" key="1">
    <citation type="submission" date="2011-10" db="EMBL/GenBank/DDBJ databases">
        <title>The Genome Sequence of Fusobacterium sp. 4_1_13.</title>
        <authorList>
            <consortium name="The Broad Institute Genome Sequencing Platform"/>
            <person name="Earl A."/>
            <person name="Ward D."/>
            <person name="Feldgarden M."/>
            <person name="Gevers D."/>
            <person name="Strauss J."/>
            <person name="Ambrose C."/>
            <person name="Allen-Vercoe E."/>
            <person name="Young S.K."/>
            <person name="Zeng Q."/>
            <person name="Gargeya S."/>
            <person name="Fitzgerald M."/>
            <person name="Haas B."/>
            <person name="Abouelleil A."/>
            <person name="Alvarado L."/>
            <person name="Arachchi H.M."/>
            <person name="Berlin A."/>
            <person name="Brown A."/>
            <person name="Chapman S.B."/>
            <person name="Chen Z."/>
            <person name="Dunbar C."/>
            <person name="Freedman E."/>
            <person name="Gearin G."/>
            <person name="Goldberg J."/>
            <person name="Griggs A."/>
            <person name="Gujja S."/>
            <person name="Heiman D."/>
            <person name="Howarth C."/>
            <person name="Larson L."/>
            <person name="Lui A."/>
            <person name="MacDonald P.J."/>
            <person name="Montmayeur A."/>
            <person name="Murphy C."/>
            <person name="Neiman D."/>
            <person name="Pearson M."/>
            <person name="Priest M."/>
            <person name="Roberts A."/>
            <person name="Saif S."/>
            <person name="Shea T."/>
            <person name="Shenoy N."/>
            <person name="Sisk P."/>
            <person name="Stolte C."/>
            <person name="Sykes S."/>
            <person name="Wortman J."/>
            <person name="Nusbaum C."/>
            <person name="Birren B."/>
        </authorList>
    </citation>
    <scope>NUCLEOTIDE SEQUENCE [LARGE SCALE GENOMIC DNA]</scope>
    <source>
        <strain evidence="3 4">4_1_13</strain>
    </source>
</reference>
<keyword evidence="1" id="KW-0732">Signal</keyword>
<dbReference type="InterPro" id="IPR050902">
    <property type="entry name" value="ABC_Transporter_SBP"/>
</dbReference>
<evidence type="ECO:0000313" key="4">
    <source>
        <dbReference type="Proteomes" id="UP000004925"/>
    </source>
</evidence>
<dbReference type="SUPFAM" id="SSF53807">
    <property type="entry name" value="Helical backbone' metal receptor"/>
    <property type="match status" value="1"/>
</dbReference>
<dbReference type="Gene3D" id="3.40.50.1980">
    <property type="entry name" value="Nitrogenase molybdenum iron protein domain"/>
    <property type="match status" value="2"/>
</dbReference>
<evidence type="ECO:0000256" key="1">
    <source>
        <dbReference type="SAM" id="SignalP"/>
    </source>
</evidence>
<name>A0A0M1VVE7_FUSVC</name>
<feature type="signal peptide" evidence="1">
    <location>
        <begin position="1"/>
        <end position="22"/>
    </location>
</feature>
<accession>A0A0M1VVE7</accession>
<dbReference type="RefSeq" id="WP_008803044.1">
    <property type="nucleotide sequence ID" value="NZ_KQ235737.1"/>
</dbReference>
<evidence type="ECO:0000313" key="3">
    <source>
        <dbReference type="EMBL" id="EEO40347.1"/>
    </source>
</evidence>
<sequence length="344" mass="39286">MKKFIKKFMLFLFLFISSLSFAEIRFKDDVGREIVLEKPLTRVVVALRYNSELIRAIGSIDKVIAVDANTAQDRVYWKEFDPNNVIGKSQFNLNYEKIIELAPEALITPRNGNYEKDIEQLSKAGIKVIVVTGWDNANMPEQIERLGKIFGNEKGAKKLIEFYNKNLSEVKKRVAKVKDKRTIYWEYGDPFTSAIPGTSNDGWVSMMRAANGINIFDDPNIKGQTVDPEKILLEDPDFIIKTTSGPAFKNTGIYTSPTEKEYKVVMDEMLSRTGWKDLKAVKNKNVYITTGFCAGGLGKLIGTIYIAKWLYPKEMKDINPDKVFEEWMTMQGVKFPKGHVYKLK</sequence>
<dbReference type="PANTHER" id="PTHR30535:SF33">
    <property type="entry name" value="PERIPLASMIC BINDING PROTEIN"/>
    <property type="match status" value="1"/>
</dbReference>
<dbReference type="EMBL" id="ACDE02000019">
    <property type="protein sequence ID" value="EEO40347.1"/>
    <property type="molecule type" value="Genomic_DNA"/>
</dbReference>
<dbReference type="PANTHER" id="PTHR30535">
    <property type="entry name" value="VITAMIN B12-BINDING PROTEIN"/>
    <property type="match status" value="1"/>
</dbReference>
<comment type="caution">
    <text evidence="3">The sequence shown here is derived from an EMBL/GenBank/DDBJ whole genome shotgun (WGS) entry which is preliminary data.</text>
</comment>
<dbReference type="InterPro" id="IPR002491">
    <property type="entry name" value="ABC_transptr_periplasmic_BD"/>
</dbReference>